<protein>
    <submittedName>
        <fullName evidence="2">Uncharacterized protein</fullName>
    </submittedName>
</protein>
<feature type="transmembrane region" description="Helical" evidence="1">
    <location>
        <begin position="12"/>
        <end position="31"/>
    </location>
</feature>
<gene>
    <name evidence="2" type="ORF">BN1050_02313</name>
</gene>
<dbReference type="HOGENOM" id="CLU_2753055_0_0_9"/>
<evidence type="ECO:0000256" key="1">
    <source>
        <dbReference type="SAM" id="Phobius"/>
    </source>
</evidence>
<reference evidence="2" key="1">
    <citation type="submission" date="2014-07" db="EMBL/GenBank/DDBJ databases">
        <authorList>
            <person name="Urmite Genomes Urmite Genomes"/>
        </authorList>
    </citation>
    <scope>NUCLEOTIDE SEQUENCE</scope>
    <source>
        <strain evidence="2">13S34_air</strain>
    </source>
</reference>
<keyword evidence="1" id="KW-0812">Transmembrane</keyword>
<dbReference type="AlphaFoldDB" id="A0A078MFP6"/>
<dbReference type="PATRIC" id="fig|1461583.4.peg.2228"/>
<keyword evidence="1" id="KW-1133">Transmembrane helix</keyword>
<dbReference type="EMBL" id="LN483076">
    <property type="protein sequence ID" value="CEA05110.1"/>
    <property type="molecule type" value="Genomic_DNA"/>
</dbReference>
<accession>A0A078MFP6</accession>
<proteinExistence type="predicted"/>
<organism evidence="2">
    <name type="scientific">Metalysinibacillus saudimassiliensis</name>
    <dbReference type="NCBI Taxonomy" id="1461583"/>
    <lineage>
        <taxon>Bacteria</taxon>
        <taxon>Bacillati</taxon>
        <taxon>Bacillota</taxon>
        <taxon>Bacilli</taxon>
        <taxon>Bacillales</taxon>
        <taxon>Caryophanaceae</taxon>
        <taxon>Metalysinibacillus</taxon>
    </lineage>
</organism>
<keyword evidence="1" id="KW-0472">Membrane</keyword>
<name>A0A078MFP6_9BACL</name>
<evidence type="ECO:0000313" key="2">
    <source>
        <dbReference type="EMBL" id="CEA05110.1"/>
    </source>
</evidence>
<sequence length="70" mass="8065">MKRNPNVGKGWMVIGAVFIVVGLVMIIYRNSNYEKQIEFMKERCAGEGGELIVKEKGNFFTRSYDIECKK</sequence>